<comment type="caution">
    <text evidence="1">The sequence shown here is derived from an EMBL/GenBank/DDBJ whole genome shotgun (WGS) entry which is preliminary data.</text>
</comment>
<dbReference type="GO" id="GO:0008483">
    <property type="term" value="F:transaminase activity"/>
    <property type="evidence" value="ECO:0007669"/>
    <property type="project" value="UniProtKB-KW"/>
</dbReference>
<dbReference type="RefSeq" id="WP_237343897.1">
    <property type="nucleotide sequence ID" value="NZ_JABWGX010000001.1"/>
</dbReference>
<evidence type="ECO:0000313" key="2">
    <source>
        <dbReference type="Proteomes" id="UP001241747"/>
    </source>
</evidence>
<name>A0ABU0LFV7_XANAG</name>
<organism evidence="1 2">
    <name type="scientific">Xanthobacter agilis</name>
    <dbReference type="NCBI Taxonomy" id="47492"/>
    <lineage>
        <taxon>Bacteria</taxon>
        <taxon>Pseudomonadati</taxon>
        <taxon>Pseudomonadota</taxon>
        <taxon>Alphaproteobacteria</taxon>
        <taxon>Hyphomicrobiales</taxon>
        <taxon>Xanthobacteraceae</taxon>
        <taxon>Xanthobacter</taxon>
    </lineage>
</organism>
<gene>
    <name evidence="1" type="ORF">QOZ94_002813</name>
</gene>
<evidence type="ECO:0000313" key="1">
    <source>
        <dbReference type="EMBL" id="MDQ0506009.1"/>
    </source>
</evidence>
<protein>
    <submittedName>
        <fullName evidence="1">N-acetylglutamate synthase/N-acetylornithine aminotransferase</fullName>
    </submittedName>
</protein>
<reference evidence="1 2" key="1">
    <citation type="submission" date="2023-07" db="EMBL/GenBank/DDBJ databases">
        <title>Genomic Encyclopedia of Type Strains, Phase IV (KMG-IV): sequencing the most valuable type-strain genomes for metagenomic binning, comparative biology and taxonomic classification.</title>
        <authorList>
            <person name="Goeker M."/>
        </authorList>
    </citation>
    <scope>NUCLEOTIDE SEQUENCE [LARGE SCALE GENOMIC DNA]</scope>
    <source>
        <strain evidence="1 2">DSM 3770</strain>
    </source>
</reference>
<keyword evidence="2" id="KW-1185">Reference proteome</keyword>
<sequence>MIDDTAFSDRLAVVIAEQASHARRDPALYAEMIERLSHALGLTIAMAARGDGRRIDVLIEGATSHAHAEAVAWAPLAQVMRG</sequence>
<accession>A0ABU0LFV7</accession>
<proteinExistence type="predicted"/>
<dbReference type="EMBL" id="JAUSVY010000006">
    <property type="protein sequence ID" value="MDQ0506009.1"/>
    <property type="molecule type" value="Genomic_DNA"/>
</dbReference>
<keyword evidence="1" id="KW-0032">Aminotransferase</keyword>
<keyword evidence="1" id="KW-0808">Transferase</keyword>
<dbReference type="Proteomes" id="UP001241747">
    <property type="component" value="Unassembled WGS sequence"/>
</dbReference>